<name>A0A8T0I450_CERPU</name>
<comment type="caution">
    <text evidence="2">The sequence shown here is derived from an EMBL/GenBank/DDBJ whole genome shotgun (WGS) entry which is preliminary data.</text>
</comment>
<evidence type="ECO:0000313" key="2">
    <source>
        <dbReference type="EMBL" id="KAG0577699.1"/>
    </source>
</evidence>
<dbReference type="EMBL" id="CM026425">
    <property type="protein sequence ID" value="KAG0577699.1"/>
    <property type="molecule type" value="Genomic_DNA"/>
</dbReference>
<sequence>MPVQPRDSTNTERVITCLAPSLQKTRLADIWPPNNSDLKKRSHQMHSMRFSHVVDNDDTKPISTLHRMKLLTRAAISPASRATAGGPNQLWLSSGTKSMPF</sequence>
<feature type="region of interest" description="Disordered" evidence="1">
    <location>
        <begin position="79"/>
        <end position="101"/>
    </location>
</feature>
<proteinExistence type="predicted"/>
<reference evidence="2" key="1">
    <citation type="submission" date="2020-06" db="EMBL/GenBank/DDBJ databases">
        <title>WGS assembly of Ceratodon purpureus strain R40.</title>
        <authorList>
            <person name="Carey S.B."/>
            <person name="Jenkins J."/>
            <person name="Shu S."/>
            <person name="Lovell J.T."/>
            <person name="Sreedasyam A."/>
            <person name="Maumus F."/>
            <person name="Tiley G.P."/>
            <person name="Fernandez-Pozo N."/>
            <person name="Barry K."/>
            <person name="Chen C."/>
            <person name="Wang M."/>
            <person name="Lipzen A."/>
            <person name="Daum C."/>
            <person name="Saski C.A."/>
            <person name="Payton A.C."/>
            <person name="Mcbreen J.C."/>
            <person name="Conrad R.E."/>
            <person name="Kollar L.M."/>
            <person name="Olsson S."/>
            <person name="Huttunen S."/>
            <person name="Landis J.B."/>
            <person name="Wickett N.J."/>
            <person name="Johnson M.G."/>
            <person name="Rensing S.A."/>
            <person name="Grimwood J."/>
            <person name="Schmutz J."/>
            <person name="Mcdaniel S.F."/>
        </authorList>
    </citation>
    <scope>NUCLEOTIDE SEQUENCE</scope>
    <source>
        <strain evidence="2">R40</strain>
    </source>
</reference>
<keyword evidence="3" id="KW-1185">Reference proteome</keyword>
<evidence type="ECO:0000313" key="3">
    <source>
        <dbReference type="Proteomes" id="UP000822688"/>
    </source>
</evidence>
<gene>
    <name evidence="2" type="ORF">KC19_5G174500</name>
</gene>
<dbReference type="Proteomes" id="UP000822688">
    <property type="component" value="Chromosome 5"/>
</dbReference>
<accession>A0A8T0I450</accession>
<evidence type="ECO:0000256" key="1">
    <source>
        <dbReference type="SAM" id="MobiDB-lite"/>
    </source>
</evidence>
<protein>
    <submittedName>
        <fullName evidence="2">Uncharacterized protein</fullName>
    </submittedName>
</protein>
<organism evidence="2 3">
    <name type="scientific">Ceratodon purpureus</name>
    <name type="common">Fire moss</name>
    <name type="synonym">Dicranum purpureum</name>
    <dbReference type="NCBI Taxonomy" id="3225"/>
    <lineage>
        <taxon>Eukaryota</taxon>
        <taxon>Viridiplantae</taxon>
        <taxon>Streptophyta</taxon>
        <taxon>Embryophyta</taxon>
        <taxon>Bryophyta</taxon>
        <taxon>Bryophytina</taxon>
        <taxon>Bryopsida</taxon>
        <taxon>Dicranidae</taxon>
        <taxon>Pseudoditrichales</taxon>
        <taxon>Ditrichaceae</taxon>
        <taxon>Ceratodon</taxon>
    </lineage>
</organism>
<feature type="compositionally biased region" description="Polar residues" evidence="1">
    <location>
        <begin position="90"/>
        <end position="101"/>
    </location>
</feature>
<dbReference type="AlphaFoldDB" id="A0A8T0I450"/>